<dbReference type="Proteomes" id="UP000824246">
    <property type="component" value="Unassembled WGS sequence"/>
</dbReference>
<dbReference type="AlphaFoldDB" id="A0A9D1VQA6"/>
<comment type="similarity">
    <text evidence="8">Belongs to the RNase Z family.</text>
</comment>
<dbReference type="Pfam" id="PF23023">
    <property type="entry name" value="Anti-Pycsar_Apyc1"/>
    <property type="match status" value="1"/>
</dbReference>
<name>A0A9D1VQA6_9BACT</name>
<reference evidence="9" key="2">
    <citation type="submission" date="2021-04" db="EMBL/GenBank/DDBJ databases">
        <authorList>
            <person name="Gilroy R."/>
        </authorList>
    </citation>
    <scope>NUCLEOTIDE SEQUENCE</scope>
    <source>
        <strain evidence="9">ChiHjej12B11-16260</strain>
    </source>
</reference>
<keyword evidence="5 8" id="KW-0255">Endonuclease</keyword>
<dbReference type="Gene3D" id="3.60.15.10">
    <property type="entry name" value="Ribonuclease Z/Hydroxyacylglutathione hydrolase-like"/>
    <property type="match status" value="1"/>
</dbReference>
<dbReference type="GO" id="GO:0008270">
    <property type="term" value="F:zinc ion binding"/>
    <property type="evidence" value="ECO:0007669"/>
    <property type="project" value="UniProtKB-UniRule"/>
</dbReference>
<dbReference type="GO" id="GO:0042781">
    <property type="term" value="F:3'-tRNA processing endoribonuclease activity"/>
    <property type="evidence" value="ECO:0007669"/>
    <property type="project" value="UniProtKB-UniRule"/>
</dbReference>
<proteinExistence type="inferred from homology"/>
<evidence type="ECO:0000256" key="6">
    <source>
        <dbReference type="ARBA" id="ARBA00022801"/>
    </source>
</evidence>
<comment type="catalytic activity">
    <reaction evidence="8">
        <text>Endonucleolytic cleavage of RNA, removing extra 3' nucleotides from tRNA precursor, generating 3' termini of tRNAs. A 3'-hydroxy group is left at the tRNA terminus and a 5'-phosphoryl group is left at the trailer molecule.</text>
        <dbReference type="EC" id="3.1.26.11"/>
    </reaction>
</comment>
<protein>
    <recommendedName>
        <fullName evidence="8">Ribonuclease Z</fullName>
        <shortName evidence="8">RNase Z</shortName>
        <ecNumber evidence="8">3.1.26.11</ecNumber>
    </recommendedName>
    <alternativeName>
        <fullName evidence="8">tRNA 3 endonuclease</fullName>
    </alternativeName>
    <alternativeName>
        <fullName evidence="8">tRNase Z</fullName>
    </alternativeName>
</protein>
<accession>A0A9D1VQA6</accession>
<gene>
    <name evidence="8" type="primary">rnz</name>
    <name evidence="9" type="ORF">H9982_02510</name>
</gene>
<evidence type="ECO:0000256" key="5">
    <source>
        <dbReference type="ARBA" id="ARBA00022759"/>
    </source>
</evidence>
<dbReference type="PANTHER" id="PTHR46018">
    <property type="entry name" value="ZINC PHOSPHODIESTERASE ELAC PROTEIN 1"/>
    <property type="match status" value="1"/>
</dbReference>
<evidence type="ECO:0000256" key="2">
    <source>
        <dbReference type="ARBA" id="ARBA00022694"/>
    </source>
</evidence>
<organism evidence="9 10">
    <name type="scientific">Candidatus Barnesiella excrementipullorum</name>
    <dbReference type="NCBI Taxonomy" id="2838479"/>
    <lineage>
        <taxon>Bacteria</taxon>
        <taxon>Pseudomonadati</taxon>
        <taxon>Bacteroidota</taxon>
        <taxon>Bacteroidia</taxon>
        <taxon>Bacteroidales</taxon>
        <taxon>Barnesiellaceae</taxon>
        <taxon>Barnesiella</taxon>
    </lineage>
</organism>
<keyword evidence="6 8" id="KW-0378">Hydrolase</keyword>
<dbReference type="HAMAP" id="MF_01818">
    <property type="entry name" value="RNase_Z_BN"/>
    <property type="match status" value="1"/>
</dbReference>
<comment type="function">
    <text evidence="8">Zinc phosphodiesterase, which displays some tRNA 3'-processing endonuclease activity. Probably involved in tRNA maturation, by removing a 3'-trailer from precursor tRNA.</text>
</comment>
<dbReference type="EC" id="3.1.26.11" evidence="8"/>
<dbReference type="InterPro" id="IPR013471">
    <property type="entry name" value="RNase_Z/BN"/>
</dbReference>
<feature type="binding site" evidence="8">
    <location>
        <position position="63"/>
    </location>
    <ligand>
        <name>Zn(2+)</name>
        <dbReference type="ChEBI" id="CHEBI:29105"/>
        <label>1</label>
        <note>catalytic</note>
    </ligand>
</feature>
<dbReference type="NCBIfam" id="NF000801">
    <property type="entry name" value="PRK00055.1-3"/>
    <property type="match status" value="1"/>
</dbReference>
<comment type="cofactor">
    <cofactor evidence="8">
        <name>Zn(2+)</name>
        <dbReference type="ChEBI" id="CHEBI:29105"/>
    </cofactor>
    <text evidence="8">Binds 2 Zn(2+) ions.</text>
</comment>
<feature type="binding site" evidence="8">
    <location>
        <position position="143"/>
    </location>
    <ligand>
        <name>Zn(2+)</name>
        <dbReference type="ChEBI" id="CHEBI:29105"/>
        <label>1</label>
        <note>catalytic</note>
    </ligand>
</feature>
<feature type="binding site" evidence="8">
    <location>
        <position position="67"/>
    </location>
    <ligand>
        <name>Zn(2+)</name>
        <dbReference type="ChEBI" id="CHEBI:29105"/>
        <label>2</label>
        <note>catalytic</note>
    </ligand>
</feature>
<dbReference type="CDD" id="cd07717">
    <property type="entry name" value="RNaseZ_ZiPD-like_MBL-fold"/>
    <property type="match status" value="1"/>
</dbReference>
<comment type="caution">
    <text evidence="9">The sequence shown here is derived from an EMBL/GenBank/DDBJ whole genome shotgun (WGS) entry which is preliminary data.</text>
</comment>
<evidence type="ECO:0000256" key="1">
    <source>
        <dbReference type="ARBA" id="ARBA00011738"/>
    </source>
</evidence>
<feature type="binding site" evidence="8">
    <location>
        <position position="65"/>
    </location>
    <ligand>
        <name>Zn(2+)</name>
        <dbReference type="ChEBI" id="CHEBI:29105"/>
        <label>1</label>
        <note>catalytic</note>
    </ligand>
</feature>
<feature type="binding site" evidence="8">
    <location>
        <position position="213"/>
    </location>
    <ligand>
        <name>Zn(2+)</name>
        <dbReference type="ChEBI" id="CHEBI:29105"/>
        <label>1</label>
        <note>catalytic</note>
    </ligand>
</feature>
<evidence type="ECO:0000256" key="8">
    <source>
        <dbReference type="HAMAP-Rule" id="MF_01818"/>
    </source>
</evidence>
<evidence type="ECO:0000313" key="9">
    <source>
        <dbReference type="EMBL" id="HIX45074.1"/>
    </source>
</evidence>
<dbReference type="SUPFAM" id="SSF56281">
    <property type="entry name" value="Metallo-hydrolase/oxidoreductase"/>
    <property type="match status" value="1"/>
</dbReference>
<comment type="subunit">
    <text evidence="1 8">Homodimer.</text>
</comment>
<keyword evidence="3 8" id="KW-0540">Nuclease</keyword>
<dbReference type="InterPro" id="IPR036866">
    <property type="entry name" value="RibonucZ/Hydroxyglut_hydro"/>
</dbReference>
<keyword evidence="2 8" id="KW-0819">tRNA processing</keyword>
<feature type="active site" description="Proton acceptor" evidence="8">
    <location>
        <position position="67"/>
    </location>
</feature>
<evidence type="ECO:0000256" key="3">
    <source>
        <dbReference type="ARBA" id="ARBA00022722"/>
    </source>
</evidence>
<reference evidence="9" key="1">
    <citation type="journal article" date="2021" name="PeerJ">
        <title>Extensive microbial diversity within the chicken gut microbiome revealed by metagenomics and culture.</title>
        <authorList>
            <person name="Gilroy R."/>
            <person name="Ravi A."/>
            <person name="Getino M."/>
            <person name="Pursley I."/>
            <person name="Horton D.L."/>
            <person name="Alikhan N.F."/>
            <person name="Baker D."/>
            <person name="Gharbi K."/>
            <person name="Hall N."/>
            <person name="Watson M."/>
            <person name="Adriaenssens E.M."/>
            <person name="Foster-Nyarko E."/>
            <person name="Jarju S."/>
            <person name="Secka A."/>
            <person name="Antonio M."/>
            <person name="Oren A."/>
            <person name="Chaudhuri R.R."/>
            <person name="La Ragione R."/>
            <person name="Hildebrand F."/>
            <person name="Pallen M.J."/>
        </authorList>
    </citation>
    <scope>NUCLEOTIDE SEQUENCE</scope>
    <source>
        <strain evidence="9">ChiHjej12B11-16260</strain>
    </source>
</reference>
<evidence type="ECO:0000256" key="7">
    <source>
        <dbReference type="ARBA" id="ARBA00022833"/>
    </source>
</evidence>
<evidence type="ECO:0000313" key="10">
    <source>
        <dbReference type="Proteomes" id="UP000824246"/>
    </source>
</evidence>
<keyword evidence="4 8" id="KW-0479">Metal-binding</keyword>
<keyword evidence="7 8" id="KW-0862">Zinc</keyword>
<dbReference type="PANTHER" id="PTHR46018:SF2">
    <property type="entry name" value="ZINC PHOSPHODIESTERASE ELAC PROTEIN 1"/>
    <property type="match status" value="1"/>
</dbReference>
<evidence type="ECO:0000256" key="4">
    <source>
        <dbReference type="ARBA" id="ARBA00022723"/>
    </source>
</evidence>
<feature type="binding site" evidence="8">
    <location>
        <position position="271"/>
    </location>
    <ligand>
        <name>Zn(2+)</name>
        <dbReference type="ChEBI" id="CHEBI:29105"/>
        <label>2</label>
        <note>catalytic</note>
    </ligand>
</feature>
<feature type="binding site" evidence="8">
    <location>
        <position position="213"/>
    </location>
    <ligand>
        <name>Zn(2+)</name>
        <dbReference type="ChEBI" id="CHEBI:29105"/>
        <label>2</label>
        <note>catalytic</note>
    </ligand>
</feature>
<feature type="binding site" evidence="8">
    <location>
        <position position="68"/>
    </location>
    <ligand>
        <name>Zn(2+)</name>
        <dbReference type="ChEBI" id="CHEBI:29105"/>
        <label>2</label>
        <note>catalytic</note>
    </ligand>
</feature>
<dbReference type="EMBL" id="DXFB01000065">
    <property type="protein sequence ID" value="HIX45074.1"/>
    <property type="molecule type" value="Genomic_DNA"/>
</dbReference>
<sequence length="306" mass="34720">MARFELNILGCGAATPTQRHSPSAQVVNVRDKLFMVDCGEGVQLNWRRMKLNMSRLGHIFISHLHGDHCFGLPGLLSTMSLLGHGGEMVIHAHPDFEQVFMPFLQYFCREMTYTLRFEPFYMTSDEPIYSDKGLVVKTIPLRHRIPACGFLFEEQPGERHLRGDVAKFYDIPVTALADIKRGADYVMPDGRVIPNDHLTTPPTPPARYAYCCDTAYSERIIPYIEGVDVLYHDATYGDDAVQYARQTLHSTARQAATIAREAKVGQLILGHFSGRYRDESILLDEARQVFENTVLAHEGMRCVLRR</sequence>